<evidence type="ECO:0000256" key="3">
    <source>
        <dbReference type="ARBA" id="ARBA00022705"/>
    </source>
</evidence>
<dbReference type="InterPro" id="IPR051614">
    <property type="entry name" value="UPF0045_domain"/>
</dbReference>
<dbReference type="GO" id="GO:0006260">
    <property type="term" value="P:DNA replication"/>
    <property type="evidence" value="ECO:0007669"/>
    <property type="project" value="UniProtKB-KW"/>
</dbReference>
<feature type="region of interest" description="Disordered" evidence="4">
    <location>
        <begin position="17"/>
        <end position="46"/>
    </location>
</feature>
<dbReference type="InterPro" id="IPR002767">
    <property type="entry name" value="Thiamine_BP"/>
</dbReference>
<dbReference type="Pfam" id="PF01446">
    <property type="entry name" value="Rep_1"/>
    <property type="match status" value="1"/>
</dbReference>
<dbReference type="STRING" id="78345.BMERY_0715"/>
<dbReference type="GO" id="GO:0003677">
    <property type="term" value="F:DNA binding"/>
    <property type="evidence" value="ECO:0007669"/>
    <property type="project" value="InterPro"/>
</dbReference>
<sequence length="487" mass="54433">MVSKKSLAHGGEAALDSLTGSAAAPPRPNRQNAATKRTQLHKFRSHRWSARETNRRILRGTRCAFCGKPTKKGTGVGLYYDPEHGSRFGGLAACGNVNCCPVCNYKIMSQRQNEISQALHACKENGYGVVFGTLTLRHTKADDLASIRKQLLEVWRNLNKQRAFVKLMDDFGEFGFIRAQEVTYSNVNGWHPHLHAFFLFEHDLSVKRVNEFGARFAALWLKTVERLNAKRAKAGLDADYAAPLIDSIGMPLAKNQIFKRVSLSDSGIDKYAAYCTVRKSVAFPGEDVISRMSHEIADSGTKVGKVKKHDDGRKVLHMNYWDMLEFLRQIGYTGSKKSPIFSIMSEKVIRTTLPPVTTTGIWSMLWLKSKPYSSCKGTLMNCSVAIQFLPMNARTDEETCAIVDEVIAYIKSTGVDYFVGPFETAIEGDFDTCMDIVRNCQLVGAKAGATHVMSYVKINYRPDGEVMTTEHKVGKYHPEDPELRGQH</sequence>
<keyword evidence="3" id="KW-0235">DNA replication</keyword>
<evidence type="ECO:0000256" key="2">
    <source>
        <dbReference type="ARBA" id="ARBA00010272"/>
    </source>
</evidence>
<name>A0A087BGT6_9BIFI</name>
<dbReference type="PANTHER" id="PTHR33777:SF1">
    <property type="entry name" value="UPF0045 PROTEIN ECM15"/>
    <property type="match status" value="1"/>
</dbReference>
<organism evidence="6 7">
    <name type="scientific">Bifidobacterium merycicum</name>
    <dbReference type="NCBI Taxonomy" id="78345"/>
    <lineage>
        <taxon>Bacteria</taxon>
        <taxon>Bacillati</taxon>
        <taxon>Actinomycetota</taxon>
        <taxon>Actinomycetes</taxon>
        <taxon>Bifidobacteriales</taxon>
        <taxon>Bifidobacteriaceae</taxon>
        <taxon>Bifidobacterium</taxon>
    </lineage>
</organism>
<dbReference type="SUPFAM" id="SSF89957">
    <property type="entry name" value="MTH1187/YkoF-like"/>
    <property type="match status" value="1"/>
</dbReference>
<comment type="similarity">
    <text evidence="1">Belongs to the Gram-positive plasmids replication protein type 1 family.</text>
</comment>
<dbReference type="GO" id="GO:0005829">
    <property type="term" value="C:cytosol"/>
    <property type="evidence" value="ECO:0007669"/>
    <property type="project" value="TreeGrafter"/>
</dbReference>
<feature type="domain" description="Thiamine-binding protein" evidence="5">
    <location>
        <begin position="384"/>
        <end position="476"/>
    </location>
</feature>
<comment type="caution">
    <text evidence="6">The sequence shown here is derived from an EMBL/GenBank/DDBJ whole genome shotgun (WGS) entry which is preliminary data.</text>
</comment>
<dbReference type="OrthoDB" id="5146336at2"/>
<dbReference type="RefSeq" id="WP_159430610.1">
    <property type="nucleotide sequence ID" value="NZ_JGZC01000006.1"/>
</dbReference>
<keyword evidence="7" id="KW-1185">Reference proteome</keyword>
<dbReference type="PANTHER" id="PTHR33777">
    <property type="entry name" value="UPF0045 PROTEIN ECM15"/>
    <property type="match status" value="1"/>
</dbReference>
<dbReference type="InterPro" id="IPR029756">
    <property type="entry name" value="MTH1187/YkoF-like"/>
</dbReference>
<dbReference type="eggNOG" id="COG0011">
    <property type="taxonomic scope" value="Bacteria"/>
</dbReference>
<accession>A0A087BGT6</accession>
<dbReference type="Pfam" id="PF01910">
    <property type="entry name" value="Thiamine_BP"/>
    <property type="match status" value="1"/>
</dbReference>
<evidence type="ECO:0000259" key="5">
    <source>
        <dbReference type="Pfam" id="PF01910"/>
    </source>
</evidence>
<evidence type="ECO:0000313" key="6">
    <source>
        <dbReference type="EMBL" id="KFI70236.1"/>
    </source>
</evidence>
<evidence type="ECO:0000313" key="7">
    <source>
        <dbReference type="Proteomes" id="UP000029060"/>
    </source>
</evidence>
<proteinExistence type="inferred from homology"/>
<protein>
    <recommendedName>
        <fullName evidence="5">Thiamine-binding protein domain-containing protein</fullName>
    </recommendedName>
</protein>
<evidence type="ECO:0000256" key="1">
    <source>
        <dbReference type="ARBA" id="ARBA00008909"/>
    </source>
</evidence>
<dbReference type="Proteomes" id="UP000029060">
    <property type="component" value="Unassembled WGS sequence"/>
</dbReference>
<comment type="similarity">
    <text evidence="2">Belongs to the UPF0045 family.</text>
</comment>
<dbReference type="InterPro" id="IPR000989">
    <property type="entry name" value="Rep"/>
</dbReference>
<dbReference type="AlphaFoldDB" id="A0A087BGT6"/>
<evidence type="ECO:0000256" key="4">
    <source>
        <dbReference type="SAM" id="MobiDB-lite"/>
    </source>
</evidence>
<dbReference type="Gene3D" id="3.30.70.930">
    <property type="match status" value="1"/>
</dbReference>
<reference evidence="6 7" key="1">
    <citation type="submission" date="2014-03" db="EMBL/GenBank/DDBJ databases">
        <title>Genomics of Bifidobacteria.</title>
        <authorList>
            <person name="Ventura M."/>
            <person name="Milani C."/>
            <person name="Lugli G.A."/>
        </authorList>
    </citation>
    <scope>NUCLEOTIDE SEQUENCE [LARGE SCALE GENOMIC DNA]</scope>
    <source>
        <strain evidence="6 7">LMG 11341</strain>
    </source>
</reference>
<dbReference type="EMBL" id="JGZC01000006">
    <property type="protein sequence ID" value="KFI70236.1"/>
    <property type="molecule type" value="Genomic_DNA"/>
</dbReference>
<gene>
    <name evidence="6" type="ORF">BMERY_0715</name>
</gene>